<sequence length="259" mass="28980">MDKKVKLIITDLDQTLLKGDKSVSQYTLETIKKCKEQEINIAIATARSERAAKKYIDLIKPDIIISNGGALAKHNGKVIYRSMLSPLTSDGLIKESVLHTDIGEVTVETEIGYYSNSHDLLKNGVDYDHAIYNSFEISLNCPSYKITVEAFNNEAVLELATKYSECSFLAYSGEKWCRFAHKNATKDYAIIKLAEHLNIDLSQIAAFGDDYNDIDMLKTCGYGVAVSNAIEEVRQVATHITYSNEEDGVARFIQENFLL</sequence>
<organism evidence="1 2">
    <name type="scientific">Clostridium punense</name>
    <dbReference type="NCBI Taxonomy" id="1054297"/>
    <lineage>
        <taxon>Bacteria</taxon>
        <taxon>Bacillati</taxon>
        <taxon>Bacillota</taxon>
        <taxon>Clostridia</taxon>
        <taxon>Eubacteriales</taxon>
        <taxon>Clostridiaceae</taxon>
        <taxon>Clostridium</taxon>
    </lineage>
</organism>
<reference evidence="1 2" key="1">
    <citation type="submission" date="2021-03" db="EMBL/GenBank/DDBJ databases">
        <title>Genomic Encyclopedia of Type Strains, Phase IV (KMG-IV): sequencing the most valuable type-strain genomes for metagenomic binning, comparative biology and taxonomic classification.</title>
        <authorList>
            <person name="Goeker M."/>
        </authorList>
    </citation>
    <scope>NUCLEOTIDE SEQUENCE [LARGE SCALE GENOMIC DNA]</scope>
    <source>
        <strain evidence="1 2">DSM 28650</strain>
    </source>
</reference>
<gene>
    <name evidence="1" type="ORF">J2Z44_003111</name>
</gene>
<dbReference type="SUPFAM" id="SSF56784">
    <property type="entry name" value="HAD-like"/>
    <property type="match status" value="1"/>
</dbReference>
<dbReference type="SFLD" id="SFLDS00003">
    <property type="entry name" value="Haloacid_Dehalogenase"/>
    <property type="match status" value="1"/>
</dbReference>
<dbReference type="RefSeq" id="WP_021283526.1">
    <property type="nucleotide sequence ID" value="NZ_JAGGLL010000026.1"/>
</dbReference>
<dbReference type="PANTHER" id="PTHR10000">
    <property type="entry name" value="PHOSPHOSERINE PHOSPHATASE"/>
    <property type="match status" value="1"/>
</dbReference>
<evidence type="ECO:0000313" key="2">
    <source>
        <dbReference type="Proteomes" id="UP001519308"/>
    </source>
</evidence>
<dbReference type="SFLD" id="SFLDG01140">
    <property type="entry name" value="C2.B:_Phosphomannomutase_and_P"/>
    <property type="match status" value="1"/>
</dbReference>
<dbReference type="NCBIfam" id="TIGR01484">
    <property type="entry name" value="HAD-SF-IIB"/>
    <property type="match status" value="1"/>
</dbReference>
<protein>
    <submittedName>
        <fullName evidence="1">Cof subfamily protein (Haloacid dehalogenase superfamily)</fullName>
    </submittedName>
</protein>
<dbReference type="Pfam" id="PF08282">
    <property type="entry name" value="Hydrolase_3"/>
    <property type="match status" value="1"/>
</dbReference>
<dbReference type="Proteomes" id="UP001519308">
    <property type="component" value="Unassembled WGS sequence"/>
</dbReference>
<proteinExistence type="predicted"/>
<evidence type="ECO:0000313" key="1">
    <source>
        <dbReference type="EMBL" id="MBP2023274.1"/>
    </source>
</evidence>
<name>A0ABS4K666_9CLOT</name>
<dbReference type="Gene3D" id="3.30.1240.10">
    <property type="match status" value="1"/>
</dbReference>
<dbReference type="EMBL" id="JAGGLL010000026">
    <property type="protein sequence ID" value="MBP2023274.1"/>
    <property type="molecule type" value="Genomic_DNA"/>
</dbReference>
<dbReference type="NCBIfam" id="TIGR00099">
    <property type="entry name" value="Cof-subfamily"/>
    <property type="match status" value="1"/>
</dbReference>
<dbReference type="InterPro" id="IPR023214">
    <property type="entry name" value="HAD_sf"/>
</dbReference>
<keyword evidence="2" id="KW-1185">Reference proteome</keyword>
<dbReference type="PANTHER" id="PTHR10000:SF23">
    <property type="entry name" value="5-AMINO-6-(5-PHOSPHO-D-RIBITYLAMINO)URACIL PHOSPHATASE YITU"/>
    <property type="match status" value="1"/>
</dbReference>
<accession>A0ABS4K666</accession>
<comment type="caution">
    <text evidence="1">The sequence shown here is derived from an EMBL/GenBank/DDBJ whole genome shotgun (WGS) entry which is preliminary data.</text>
</comment>
<dbReference type="Gene3D" id="3.40.50.1000">
    <property type="entry name" value="HAD superfamily/HAD-like"/>
    <property type="match status" value="1"/>
</dbReference>
<dbReference type="InterPro" id="IPR036412">
    <property type="entry name" value="HAD-like_sf"/>
</dbReference>
<dbReference type="InterPro" id="IPR006379">
    <property type="entry name" value="HAD-SF_hydro_IIB"/>
</dbReference>
<dbReference type="InterPro" id="IPR000150">
    <property type="entry name" value="Cof"/>
</dbReference>